<protein>
    <recommendedName>
        <fullName evidence="3">DUF4190 domain-containing protein</fullName>
    </recommendedName>
</protein>
<accession>X1BDH0</accession>
<evidence type="ECO:0000259" key="3">
    <source>
        <dbReference type="Pfam" id="PF13828"/>
    </source>
</evidence>
<organism evidence="4">
    <name type="scientific">marine sediment metagenome</name>
    <dbReference type="NCBI Taxonomy" id="412755"/>
    <lineage>
        <taxon>unclassified sequences</taxon>
        <taxon>metagenomes</taxon>
        <taxon>ecological metagenomes</taxon>
    </lineage>
</organism>
<proteinExistence type="predicted"/>
<feature type="domain" description="DUF4190" evidence="3">
    <location>
        <begin position="45"/>
        <end position="111"/>
    </location>
</feature>
<dbReference type="Pfam" id="PF13828">
    <property type="entry name" value="DUF4190"/>
    <property type="match status" value="1"/>
</dbReference>
<dbReference type="AlphaFoldDB" id="X1BDH0"/>
<dbReference type="EMBL" id="BART01001500">
    <property type="protein sequence ID" value="GAG70031.1"/>
    <property type="molecule type" value="Genomic_DNA"/>
</dbReference>
<evidence type="ECO:0000256" key="1">
    <source>
        <dbReference type="SAM" id="MobiDB-lite"/>
    </source>
</evidence>
<reference evidence="4" key="1">
    <citation type="journal article" date="2014" name="Front. Microbiol.">
        <title>High frequency of phylogenetically diverse reductive dehalogenase-homologous genes in deep subseafloor sedimentary metagenomes.</title>
        <authorList>
            <person name="Kawai M."/>
            <person name="Futagami T."/>
            <person name="Toyoda A."/>
            <person name="Takaki Y."/>
            <person name="Nishi S."/>
            <person name="Hori S."/>
            <person name="Arai W."/>
            <person name="Tsubouchi T."/>
            <person name="Morono Y."/>
            <person name="Uchiyama I."/>
            <person name="Ito T."/>
            <person name="Fujiyama A."/>
            <person name="Inagaki F."/>
            <person name="Takami H."/>
        </authorList>
    </citation>
    <scope>NUCLEOTIDE SEQUENCE</scope>
    <source>
        <strain evidence="4">Expedition CK06-06</strain>
    </source>
</reference>
<feature type="compositionally biased region" description="Basic and acidic residues" evidence="1">
    <location>
        <begin position="1"/>
        <end position="26"/>
    </location>
</feature>
<evidence type="ECO:0000313" key="4">
    <source>
        <dbReference type="EMBL" id="GAG70031.1"/>
    </source>
</evidence>
<feature type="region of interest" description="Disordered" evidence="1">
    <location>
        <begin position="1"/>
        <end position="34"/>
    </location>
</feature>
<gene>
    <name evidence="4" type="ORF">S01H4_05247</name>
</gene>
<keyword evidence="2" id="KW-0472">Membrane</keyword>
<feature type="transmembrane region" description="Helical" evidence="2">
    <location>
        <begin position="46"/>
        <end position="75"/>
    </location>
</feature>
<comment type="caution">
    <text evidence="4">The sequence shown here is derived from an EMBL/GenBank/DDBJ whole genome shotgun (WGS) entry which is preliminary data.</text>
</comment>
<name>X1BDH0_9ZZZZ</name>
<evidence type="ECO:0000256" key="2">
    <source>
        <dbReference type="SAM" id="Phobius"/>
    </source>
</evidence>
<keyword evidence="2" id="KW-0812">Transmembrane</keyword>
<keyword evidence="2" id="KW-1133">Transmembrane helix</keyword>
<sequence length="136" mass="14830">MQEKEFSQEMELETEKKLKEQPKPEISEASIDTSIYPPERASGRAIAALVLGIAAVTIGCCFWLNILLGPAALIVGVLENNAINRGESSIKGKGFAITGIVLGIIATLLGIFSLFLLTVGRSIFDSLTYYLKEYQY</sequence>
<feature type="transmembrane region" description="Helical" evidence="2">
    <location>
        <begin position="95"/>
        <end position="117"/>
    </location>
</feature>
<dbReference type="InterPro" id="IPR025241">
    <property type="entry name" value="DUF4190"/>
</dbReference>